<reference evidence="1" key="1">
    <citation type="journal article" date="2015" name="Genome Announc.">
        <title>Complete Genome Sequence of Yersinia ruckeri Strain CSF007-82, Etiologic Agent of Red Mouth Disease in Salmonid Fish.</title>
        <authorList>
            <person name="Nelson M.C."/>
            <person name="LaPatra S.E."/>
            <person name="Welch T.J."/>
            <person name="Graf J."/>
        </authorList>
    </citation>
    <scope>NUCLEOTIDE SEQUENCE</scope>
    <source>
        <strain evidence="1">CSF007-82</strain>
    </source>
</reference>
<protein>
    <submittedName>
        <fullName evidence="1">Uncharacterized protein</fullName>
    </submittedName>
</protein>
<name>A0A0A8VEY8_YERRU</name>
<gene>
    <name evidence="1" type="ORF">CSF007_1865</name>
</gene>
<accession>A0A0A8VEY8</accession>
<dbReference type="EMBL" id="LN681231">
    <property type="protein sequence ID" value="CEK26161.1"/>
    <property type="molecule type" value="Genomic_DNA"/>
</dbReference>
<evidence type="ECO:0000313" key="1">
    <source>
        <dbReference type="EMBL" id="CEK26161.1"/>
    </source>
</evidence>
<sequence length="38" mass="4632">MLLVLNRINKLSKFIATRLLAAYLQYQRLWLYKVNIYS</sequence>
<proteinExistence type="predicted"/>
<dbReference type="AlphaFoldDB" id="A0A0A8VEY8"/>
<organism evidence="1">
    <name type="scientific">Yersinia ruckeri</name>
    <dbReference type="NCBI Taxonomy" id="29486"/>
    <lineage>
        <taxon>Bacteria</taxon>
        <taxon>Pseudomonadati</taxon>
        <taxon>Pseudomonadota</taxon>
        <taxon>Gammaproteobacteria</taxon>
        <taxon>Enterobacterales</taxon>
        <taxon>Yersiniaceae</taxon>
        <taxon>Yersinia</taxon>
    </lineage>
</organism>